<evidence type="ECO:0000259" key="8">
    <source>
        <dbReference type="PROSITE" id="PS50157"/>
    </source>
</evidence>
<dbReference type="PROSITE" id="PS00028">
    <property type="entry name" value="ZINC_FINGER_C2H2_1"/>
    <property type="match status" value="2"/>
</dbReference>
<organism evidence="9 10">
    <name type="scientific">Pseudocercospora fijiensis (strain CIRAD86)</name>
    <name type="common">Black leaf streak disease fungus</name>
    <name type="synonym">Mycosphaerella fijiensis</name>
    <dbReference type="NCBI Taxonomy" id="383855"/>
    <lineage>
        <taxon>Eukaryota</taxon>
        <taxon>Fungi</taxon>
        <taxon>Dikarya</taxon>
        <taxon>Ascomycota</taxon>
        <taxon>Pezizomycotina</taxon>
        <taxon>Dothideomycetes</taxon>
        <taxon>Dothideomycetidae</taxon>
        <taxon>Mycosphaerellales</taxon>
        <taxon>Mycosphaerellaceae</taxon>
        <taxon>Pseudocercospora</taxon>
    </lineage>
</organism>
<dbReference type="GO" id="GO:0008270">
    <property type="term" value="F:zinc ion binding"/>
    <property type="evidence" value="ECO:0007669"/>
    <property type="project" value="UniProtKB-KW"/>
</dbReference>
<dbReference type="VEuPathDB" id="FungiDB:MYCFIDRAFT_51582"/>
<dbReference type="EMBL" id="KB446563">
    <property type="protein sequence ID" value="EME78249.1"/>
    <property type="molecule type" value="Genomic_DNA"/>
</dbReference>
<dbReference type="GO" id="GO:0000978">
    <property type="term" value="F:RNA polymerase II cis-regulatory region sequence-specific DNA binding"/>
    <property type="evidence" value="ECO:0007669"/>
    <property type="project" value="TreeGrafter"/>
</dbReference>
<dbReference type="GO" id="GO:0005667">
    <property type="term" value="C:transcription regulator complex"/>
    <property type="evidence" value="ECO:0007669"/>
    <property type="project" value="TreeGrafter"/>
</dbReference>
<proteinExistence type="predicted"/>
<feature type="compositionally biased region" description="Basic and acidic residues" evidence="7">
    <location>
        <begin position="321"/>
        <end position="330"/>
    </location>
</feature>
<evidence type="ECO:0000256" key="1">
    <source>
        <dbReference type="ARBA" id="ARBA00022723"/>
    </source>
</evidence>
<dbReference type="eggNOG" id="KOG1721">
    <property type="taxonomic scope" value="Eukaryota"/>
</dbReference>
<reference evidence="9 10" key="1">
    <citation type="journal article" date="2012" name="PLoS Pathog.">
        <title>Diverse lifestyles and strategies of plant pathogenesis encoded in the genomes of eighteen Dothideomycetes fungi.</title>
        <authorList>
            <person name="Ohm R.A."/>
            <person name="Feau N."/>
            <person name="Henrissat B."/>
            <person name="Schoch C.L."/>
            <person name="Horwitz B.A."/>
            <person name="Barry K.W."/>
            <person name="Condon B.J."/>
            <person name="Copeland A.C."/>
            <person name="Dhillon B."/>
            <person name="Glaser F."/>
            <person name="Hesse C.N."/>
            <person name="Kosti I."/>
            <person name="LaButti K."/>
            <person name="Lindquist E.A."/>
            <person name="Lucas S."/>
            <person name="Salamov A.A."/>
            <person name="Bradshaw R.E."/>
            <person name="Ciuffetti L."/>
            <person name="Hamelin R.C."/>
            <person name="Kema G.H.J."/>
            <person name="Lawrence C."/>
            <person name="Scott J.A."/>
            <person name="Spatafora J.W."/>
            <person name="Turgeon B.G."/>
            <person name="de Wit P.J.G.M."/>
            <person name="Zhong S."/>
            <person name="Goodwin S.B."/>
            <person name="Grigoriev I.V."/>
        </authorList>
    </citation>
    <scope>NUCLEOTIDE SEQUENCE [LARGE SCALE GENOMIC DNA]</scope>
    <source>
        <strain evidence="9 10">CIRAD86</strain>
    </source>
</reference>
<evidence type="ECO:0000256" key="4">
    <source>
        <dbReference type="ARBA" id="ARBA00022833"/>
    </source>
</evidence>
<dbReference type="PANTHER" id="PTHR14003">
    <property type="entry name" value="TRANSCRIPTIONAL REPRESSOR PROTEIN YY"/>
    <property type="match status" value="1"/>
</dbReference>
<evidence type="ECO:0000313" key="9">
    <source>
        <dbReference type="EMBL" id="EME78249.1"/>
    </source>
</evidence>
<dbReference type="SMART" id="SM00355">
    <property type="entry name" value="ZnF_C2H2"/>
    <property type="match status" value="3"/>
</dbReference>
<dbReference type="KEGG" id="pfj:MYCFIDRAFT_51582"/>
<gene>
    <name evidence="9" type="ORF">MYCFIDRAFT_51582</name>
</gene>
<evidence type="ECO:0000256" key="5">
    <source>
        <dbReference type="ARBA" id="ARBA00044085"/>
    </source>
</evidence>
<evidence type="ECO:0000313" key="10">
    <source>
        <dbReference type="Proteomes" id="UP000016932"/>
    </source>
</evidence>
<dbReference type="Pfam" id="PF00096">
    <property type="entry name" value="zf-C2H2"/>
    <property type="match status" value="2"/>
</dbReference>
<sequence length="367" mass="40478">MPWPSEPARRLGLESLPNPAQPIFDSRYSVSNELAASVSWPCSNASLLSPVAHQDNSQYSSALDQWYSSSTPMNTSTAFGAVSGYTTPFNPPACEASSRNSNYTISSASSVVASSPCAHSDGCVQPVSPPSIKQEEAADRSKDRLYSVPGLAPYTTPSHVNPGDIYTTPPLSAAEQASFAAIFAQTKVEADHTKPMTDPASRSPRRALSSEDARSPGGDGRVKRGYTTNANSTCECDKCGKLFQRSYNLKAHMETHDPEREQPHACPYPDCKRRFVRRTDLMRHEQSVHLKTRNFHCPLCFSAFARKDTLRRHVDDGCPRREQVRKRGDRFSPSTSSAAPHDTSPHQFFSHHQQTPSAFMIPRTEPF</sequence>
<feature type="region of interest" description="Disordered" evidence="7">
    <location>
        <begin position="119"/>
        <end position="169"/>
    </location>
</feature>
<keyword evidence="10" id="KW-1185">Reference proteome</keyword>
<dbReference type="PANTHER" id="PTHR14003:SF19">
    <property type="entry name" value="YY2 TRANSCRIPTION FACTOR"/>
    <property type="match status" value="1"/>
</dbReference>
<accession>M2ZGM0</accession>
<dbReference type="GO" id="GO:0000981">
    <property type="term" value="F:DNA-binding transcription factor activity, RNA polymerase II-specific"/>
    <property type="evidence" value="ECO:0007669"/>
    <property type="project" value="TreeGrafter"/>
</dbReference>
<dbReference type="Gene3D" id="3.30.160.60">
    <property type="entry name" value="Classic Zinc Finger"/>
    <property type="match status" value="2"/>
</dbReference>
<keyword evidence="1" id="KW-0479">Metal-binding</keyword>
<name>M2ZGM0_PSEFD</name>
<dbReference type="PROSITE" id="PS50157">
    <property type="entry name" value="ZINC_FINGER_C2H2_2"/>
    <property type="match status" value="2"/>
</dbReference>
<keyword evidence="4" id="KW-0862">Zinc</keyword>
<keyword evidence="3 6" id="KW-0863">Zinc-finger</keyword>
<feature type="region of interest" description="Disordered" evidence="7">
    <location>
        <begin position="321"/>
        <end position="367"/>
    </location>
</feature>
<dbReference type="AlphaFoldDB" id="M2ZGM0"/>
<feature type="domain" description="C2H2-type" evidence="8">
    <location>
        <begin position="264"/>
        <end position="294"/>
    </location>
</feature>
<evidence type="ECO:0000256" key="2">
    <source>
        <dbReference type="ARBA" id="ARBA00022737"/>
    </source>
</evidence>
<feature type="compositionally biased region" description="Basic and acidic residues" evidence="7">
    <location>
        <begin position="133"/>
        <end position="145"/>
    </location>
</feature>
<evidence type="ECO:0000256" key="7">
    <source>
        <dbReference type="SAM" id="MobiDB-lite"/>
    </source>
</evidence>
<dbReference type="InterPro" id="IPR013087">
    <property type="entry name" value="Znf_C2H2_type"/>
</dbReference>
<dbReference type="InterPro" id="IPR036236">
    <property type="entry name" value="Znf_C2H2_sf"/>
</dbReference>
<dbReference type="FunFam" id="3.30.160.60:FF:000446">
    <property type="entry name" value="Zinc finger protein"/>
    <property type="match status" value="1"/>
</dbReference>
<dbReference type="Proteomes" id="UP000016932">
    <property type="component" value="Unassembled WGS sequence"/>
</dbReference>
<dbReference type="SUPFAM" id="SSF57667">
    <property type="entry name" value="beta-beta-alpha zinc fingers"/>
    <property type="match status" value="2"/>
</dbReference>
<dbReference type="RefSeq" id="XP_007930574.1">
    <property type="nucleotide sequence ID" value="XM_007932383.1"/>
</dbReference>
<feature type="domain" description="C2H2-type" evidence="8">
    <location>
        <begin position="234"/>
        <end position="261"/>
    </location>
</feature>
<dbReference type="OrthoDB" id="6910977at2759"/>
<dbReference type="GeneID" id="19339988"/>
<feature type="region of interest" description="Disordered" evidence="7">
    <location>
        <begin position="190"/>
        <end position="227"/>
    </location>
</feature>
<protein>
    <recommendedName>
        <fullName evidence="5">C2H2 type master regulator of conidiophore development brlA</fullName>
    </recommendedName>
</protein>
<dbReference type="HOGENOM" id="CLU_688923_0_0_1"/>
<feature type="compositionally biased region" description="Polar residues" evidence="7">
    <location>
        <begin position="345"/>
        <end position="357"/>
    </location>
</feature>
<keyword evidence="2" id="KW-0677">Repeat</keyword>
<evidence type="ECO:0000256" key="3">
    <source>
        <dbReference type="ARBA" id="ARBA00022771"/>
    </source>
</evidence>
<evidence type="ECO:0000256" key="6">
    <source>
        <dbReference type="PROSITE-ProRule" id="PRU00042"/>
    </source>
</evidence>
<dbReference type="GO" id="GO:0000785">
    <property type="term" value="C:chromatin"/>
    <property type="evidence" value="ECO:0007669"/>
    <property type="project" value="TreeGrafter"/>
</dbReference>